<dbReference type="PIRSF" id="PIRSF006515">
    <property type="entry name" value="KRR1"/>
    <property type="match status" value="1"/>
</dbReference>
<evidence type="ECO:0000256" key="12">
    <source>
        <dbReference type="SAM" id="MobiDB-lite"/>
    </source>
</evidence>
<name>A0ABQ8PPX3_9FUNG</name>
<gene>
    <name evidence="14" type="primary">KRR1</name>
    <name evidence="14" type="ORF">EDC05_002156</name>
</gene>
<dbReference type="SMART" id="SM00322">
    <property type="entry name" value="KH"/>
    <property type="match status" value="1"/>
</dbReference>
<dbReference type="InterPro" id="IPR024166">
    <property type="entry name" value="rRNA_assembly_KRR1"/>
</dbReference>
<keyword evidence="4 11" id="KW-0690">Ribosome biogenesis</keyword>
<keyword evidence="15" id="KW-1185">Reference proteome</keyword>
<feature type="domain" description="K Homology" evidence="13">
    <location>
        <begin position="128"/>
        <end position="200"/>
    </location>
</feature>
<comment type="similarity">
    <text evidence="2 11">Belongs to the KRR1 family.</text>
</comment>
<keyword evidence="7 11" id="KW-0539">Nucleus</keyword>
<evidence type="ECO:0000256" key="2">
    <source>
        <dbReference type="ARBA" id="ARBA00009344"/>
    </source>
</evidence>
<feature type="region of interest" description="Disordered" evidence="12">
    <location>
        <begin position="339"/>
        <end position="374"/>
    </location>
</feature>
<evidence type="ECO:0000313" key="15">
    <source>
        <dbReference type="Proteomes" id="UP001151295"/>
    </source>
</evidence>
<feature type="compositionally biased region" description="Basic and acidic residues" evidence="12">
    <location>
        <begin position="1"/>
        <end position="12"/>
    </location>
</feature>
<dbReference type="InterPro" id="IPR048550">
    <property type="entry name" value="KRR1-like_KH1_euk"/>
</dbReference>
<feature type="region of interest" description="Disordered" evidence="12">
    <location>
        <begin position="1"/>
        <end position="20"/>
    </location>
</feature>
<evidence type="ECO:0000313" key="14">
    <source>
        <dbReference type="EMBL" id="KAJ1993529.1"/>
    </source>
</evidence>
<evidence type="ECO:0000256" key="8">
    <source>
        <dbReference type="ARBA" id="ARBA00023274"/>
    </source>
</evidence>
<dbReference type="EMBL" id="JANBQD010000018">
    <property type="protein sequence ID" value="KAJ1993529.1"/>
    <property type="molecule type" value="Genomic_DNA"/>
</dbReference>
<dbReference type="InterPro" id="IPR041174">
    <property type="entry name" value="KRR1-like_KH1"/>
</dbReference>
<feature type="region of interest" description="Disordered" evidence="12">
    <location>
        <begin position="235"/>
        <end position="265"/>
    </location>
</feature>
<evidence type="ECO:0000256" key="7">
    <source>
        <dbReference type="ARBA" id="ARBA00023242"/>
    </source>
</evidence>
<feature type="region of interest" description="Disordered" evidence="12">
    <location>
        <begin position="284"/>
        <end position="315"/>
    </location>
</feature>
<evidence type="ECO:0000256" key="10">
    <source>
        <dbReference type="ARBA" id="ARBA00025908"/>
    </source>
</evidence>
<dbReference type="InterPro" id="IPR004087">
    <property type="entry name" value="KH_dom"/>
</dbReference>
<evidence type="ECO:0000256" key="4">
    <source>
        <dbReference type="ARBA" id="ARBA00022517"/>
    </source>
</evidence>
<dbReference type="CDD" id="cd22394">
    <property type="entry name" value="KH-I_KRR1_rpt2"/>
    <property type="match status" value="1"/>
</dbReference>
<dbReference type="PANTHER" id="PTHR12581">
    <property type="entry name" value="HIV-1 REV BINDING PROTEIN 2, 3"/>
    <property type="match status" value="1"/>
</dbReference>
<comment type="subunit">
    <text evidence="10">Component of the ribosomal small subunit (SSU) processome composed of at least 40 protein subunits and snoRNA U3. Interacts with snoRNA U3. Interacts with MPP10, KRI1 and with ribosomal proteins RPS1A, RPS4A, RPS4B, RPS8A, RPS8B, RPS11A, RPS11B, RPS13, RPS24, RPS25, RPL4A, RPL7B, RPL8, RPL23, RPL25 and RPL28.</text>
</comment>
<organism evidence="14 15">
    <name type="scientific">Coemansia umbellata</name>
    <dbReference type="NCBI Taxonomy" id="1424467"/>
    <lineage>
        <taxon>Eukaryota</taxon>
        <taxon>Fungi</taxon>
        <taxon>Fungi incertae sedis</taxon>
        <taxon>Zoopagomycota</taxon>
        <taxon>Kickxellomycotina</taxon>
        <taxon>Kickxellomycetes</taxon>
        <taxon>Kickxellales</taxon>
        <taxon>Kickxellaceae</taxon>
        <taxon>Coemansia</taxon>
    </lineage>
</organism>
<keyword evidence="5 11" id="KW-0698">rRNA processing</keyword>
<keyword evidence="6 11" id="KW-0694">RNA-binding</keyword>
<comment type="function">
    <text evidence="9">Required for 40S ribosome biogenesis. Involved in nucleolar processing of pre-18S ribosomal RNA and ribosome assembly. Essential for vegetative growth.</text>
</comment>
<evidence type="ECO:0000256" key="9">
    <source>
        <dbReference type="ARBA" id="ARBA00024668"/>
    </source>
</evidence>
<dbReference type="Gene3D" id="3.30.1370.10">
    <property type="entry name" value="K Homology domain, type 1"/>
    <property type="match status" value="2"/>
</dbReference>
<dbReference type="Pfam" id="PF17903">
    <property type="entry name" value="KH_KRR1_1st"/>
    <property type="match status" value="1"/>
</dbReference>
<dbReference type="PANTHER" id="PTHR12581:SF0">
    <property type="entry name" value="KRR1 SMALL SUBUNIT PROCESSOME COMPONENT HOMOLOG"/>
    <property type="match status" value="1"/>
</dbReference>
<dbReference type="CDD" id="cd22393">
    <property type="entry name" value="KH-I_KRR1_rpt1"/>
    <property type="match status" value="1"/>
</dbReference>
<evidence type="ECO:0000256" key="6">
    <source>
        <dbReference type="ARBA" id="ARBA00022884"/>
    </source>
</evidence>
<evidence type="ECO:0000256" key="5">
    <source>
        <dbReference type="ARBA" id="ARBA00022552"/>
    </source>
</evidence>
<dbReference type="InterPro" id="IPR036612">
    <property type="entry name" value="KH_dom_type_1_sf"/>
</dbReference>
<dbReference type="SUPFAM" id="SSF54791">
    <property type="entry name" value="Eukaryotic type KH-domain (KH-domain type I)"/>
    <property type="match status" value="1"/>
</dbReference>
<comment type="caution">
    <text evidence="14">The sequence shown here is derived from an EMBL/GenBank/DDBJ whole genome shotgun (WGS) entry which is preliminary data.</text>
</comment>
<feature type="compositionally biased region" description="Basic residues" evidence="12">
    <location>
        <begin position="235"/>
        <end position="254"/>
    </location>
</feature>
<proteinExistence type="inferred from homology"/>
<reference evidence="14" key="1">
    <citation type="submission" date="2022-07" db="EMBL/GenBank/DDBJ databases">
        <title>Phylogenomic reconstructions and comparative analyses of Kickxellomycotina fungi.</title>
        <authorList>
            <person name="Reynolds N.K."/>
            <person name="Stajich J.E."/>
            <person name="Barry K."/>
            <person name="Grigoriev I.V."/>
            <person name="Crous P."/>
            <person name="Smith M.E."/>
        </authorList>
    </citation>
    <scope>NUCLEOTIDE SEQUENCE</scope>
    <source>
        <strain evidence="14">BCRC 34882</strain>
    </source>
</reference>
<comment type="subcellular location">
    <subcellularLocation>
        <location evidence="1 11">Nucleus</location>
        <location evidence="1 11">Nucleolus</location>
    </subcellularLocation>
</comment>
<dbReference type="InterPro" id="IPR048549">
    <property type="entry name" value="KRR1-like_KH2_euk"/>
</dbReference>
<accession>A0ABQ8PPX3</accession>
<dbReference type="Pfam" id="PF21800">
    <property type="entry name" value="KH_KRR1_2nd"/>
    <property type="match status" value="1"/>
</dbReference>
<evidence type="ECO:0000256" key="3">
    <source>
        <dbReference type="ARBA" id="ARBA00017405"/>
    </source>
</evidence>
<evidence type="ECO:0000259" key="13">
    <source>
        <dbReference type="SMART" id="SM00322"/>
    </source>
</evidence>
<feature type="compositionally biased region" description="Basic and acidic residues" evidence="12">
    <location>
        <begin position="340"/>
        <end position="353"/>
    </location>
</feature>
<evidence type="ECO:0000256" key="1">
    <source>
        <dbReference type="ARBA" id="ARBA00004604"/>
    </source>
</evidence>
<keyword evidence="8 11" id="KW-0687">Ribonucleoprotein</keyword>
<evidence type="ECO:0000256" key="11">
    <source>
        <dbReference type="PIRNR" id="PIRNR006515"/>
    </source>
</evidence>
<protein>
    <recommendedName>
        <fullName evidence="3 11">KRR1 small subunit processome component</fullName>
    </recommendedName>
    <alternativeName>
        <fullName evidence="11">KRR-R motif-containing protein 1</fullName>
    </alternativeName>
</protein>
<dbReference type="Proteomes" id="UP001151295">
    <property type="component" value="Unassembled WGS sequence"/>
</dbReference>
<sequence>MGKNKQNDETATERSAAVDISTMPTEEIKGALKFEQGDMTNPLLEESSFATLFPKYREQYLREVWPLVTKALEKYGVACQLDLVEGSMTVRTTRKTWDPYAILKARDLIKLLARSVPFPQAVKIMEDEVTCDVIKIGSLVRNKERFVKRRQRLLGPNGNTLKAIELLTECYVMIQGSTVSVMGSFKGIKEVRRIVEDCMKNVHPIYHIKELMIRKELAKDPKLANESWDRFLPRFKKRNVKQKKPKTDKRKKKREVFPPEPTPSKIDLQLKSGEYFLKPDEKRAKELERKKQASGEKQAKRMAEREKDFVAPKEQTLKKNVAAKADEKKQLESLMSKFKAKADEKKDAKRGLDEGSISAYVVDGSSSKKKKKSN</sequence>
<dbReference type="InterPro" id="IPR048548">
    <property type="entry name" value="KRR1-like_KH2"/>
</dbReference>